<feature type="region of interest" description="Disordered" evidence="1">
    <location>
        <begin position="83"/>
        <end position="102"/>
    </location>
</feature>
<keyword evidence="4" id="KW-1185">Reference proteome</keyword>
<evidence type="ECO:0000313" key="3">
    <source>
        <dbReference type="EMBL" id="GER86373.1"/>
    </source>
</evidence>
<evidence type="ECO:0000256" key="1">
    <source>
        <dbReference type="SAM" id="MobiDB-lite"/>
    </source>
</evidence>
<protein>
    <submittedName>
        <fullName evidence="3">Uncharacterized protein</fullName>
    </submittedName>
</protein>
<feature type="transmembrane region" description="Helical" evidence="2">
    <location>
        <begin position="12"/>
        <end position="34"/>
    </location>
</feature>
<proteinExistence type="predicted"/>
<reference evidence="3 4" key="1">
    <citation type="submission" date="2019-10" db="EMBL/GenBank/DDBJ databases">
        <title>Dictyobacter vulcani sp. nov., within the class Ktedonobacteria, isolated from soil of volcanic Mt. Zao.</title>
        <authorList>
            <person name="Zheng Y."/>
            <person name="Wang C.M."/>
            <person name="Sakai Y."/>
            <person name="Abe K."/>
            <person name="Yokota A."/>
            <person name="Yabe S."/>
        </authorList>
    </citation>
    <scope>NUCLEOTIDE SEQUENCE [LARGE SCALE GENOMIC DNA]</scope>
    <source>
        <strain evidence="3 4">W12</strain>
    </source>
</reference>
<evidence type="ECO:0000256" key="2">
    <source>
        <dbReference type="SAM" id="Phobius"/>
    </source>
</evidence>
<evidence type="ECO:0000313" key="4">
    <source>
        <dbReference type="Proteomes" id="UP000326912"/>
    </source>
</evidence>
<dbReference type="AlphaFoldDB" id="A0A5J4KFH4"/>
<accession>A0A5J4KFH4</accession>
<keyword evidence="2" id="KW-1133">Transmembrane helix</keyword>
<name>A0A5J4KFH4_9CHLR</name>
<sequence>MMNRLEGRNLAHPGCLIGVTLGLTIGIIAAGILAAGFNVPFKTVSLIWLAITLGLGLIGWLWGAYLTTKKQLAVMRTNTAGVPEEKGTMDVENQGPELTAEQ</sequence>
<gene>
    <name evidence="3" type="ORF">KDW_05350</name>
</gene>
<comment type="caution">
    <text evidence="3">The sequence shown here is derived from an EMBL/GenBank/DDBJ whole genome shotgun (WGS) entry which is preliminary data.</text>
</comment>
<feature type="transmembrane region" description="Helical" evidence="2">
    <location>
        <begin position="46"/>
        <end position="66"/>
    </location>
</feature>
<organism evidence="3 4">
    <name type="scientific">Dictyobacter vulcani</name>
    <dbReference type="NCBI Taxonomy" id="2607529"/>
    <lineage>
        <taxon>Bacteria</taxon>
        <taxon>Bacillati</taxon>
        <taxon>Chloroflexota</taxon>
        <taxon>Ktedonobacteria</taxon>
        <taxon>Ktedonobacterales</taxon>
        <taxon>Dictyobacteraceae</taxon>
        <taxon>Dictyobacter</taxon>
    </lineage>
</organism>
<keyword evidence="2" id="KW-0472">Membrane</keyword>
<dbReference type="EMBL" id="BKZW01000001">
    <property type="protein sequence ID" value="GER86373.1"/>
    <property type="molecule type" value="Genomic_DNA"/>
</dbReference>
<keyword evidence="2" id="KW-0812">Transmembrane</keyword>
<dbReference type="RefSeq" id="WP_151754517.1">
    <property type="nucleotide sequence ID" value="NZ_BKZW01000001.1"/>
</dbReference>
<dbReference type="Proteomes" id="UP000326912">
    <property type="component" value="Unassembled WGS sequence"/>
</dbReference>